<dbReference type="SUPFAM" id="SSF47413">
    <property type="entry name" value="lambda repressor-like DNA-binding domains"/>
    <property type="match status" value="1"/>
</dbReference>
<feature type="domain" description="HTH cro/C1-type" evidence="1">
    <location>
        <begin position="19"/>
        <end position="75"/>
    </location>
</feature>
<keyword evidence="3" id="KW-1185">Reference proteome</keyword>
<comment type="caution">
    <text evidence="2">The sequence shown here is derived from an EMBL/GenBank/DDBJ whole genome shotgun (WGS) entry which is preliminary data.</text>
</comment>
<gene>
    <name evidence="2" type="ORF">GCM10008959_03530</name>
</gene>
<reference evidence="3" key="1">
    <citation type="journal article" date="2019" name="Int. J. Syst. Evol. Microbiol.">
        <title>The Global Catalogue of Microorganisms (GCM) 10K type strain sequencing project: providing services to taxonomists for standard genome sequencing and annotation.</title>
        <authorList>
            <consortium name="The Broad Institute Genomics Platform"/>
            <consortium name="The Broad Institute Genome Sequencing Center for Infectious Disease"/>
            <person name="Wu L."/>
            <person name="Ma J."/>
        </authorList>
    </citation>
    <scope>NUCLEOTIDE SEQUENCE [LARGE SCALE GENOMIC DNA]</scope>
    <source>
        <strain evidence="3">JCM 31404</strain>
    </source>
</reference>
<accession>A0ABQ2RQP1</accession>
<evidence type="ECO:0000313" key="3">
    <source>
        <dbReference type="Proteomes" id="UP000634308"/>
    </source>
</evidence>
<dbReference type="InterPro" id="IPR001387">
    <property type="entry name" value="Cro/C1-type_HTH"/>
</dbReference>
<evidence type="ECO:0000313" key="2">
    <source>
        <dbReference type="EMBL" id="GGR45614.1"/>
    </source>
</evidence>
<sequence length="171" mass="18907">MTDVATEDGLNAADAGALIRRRRKERGLTQEQLVDRTGLSSQSYLSALEKGRYHIGRSEHFAAVARELQLNEDDIRAISPGSVITLHLPAAHSAASRGYRVPDAPPTPIPDELLEAAALFGSSPELAGLREHRWQAWMASVPHRKRPATPGEWLDFYMRVKDTIDPPEIAH</sequence>
<evidence type="ECO:0000259" key="1">
    <source>
        <dbReference type="PROSITE" id="PS50943"/>
    </source>
</evidence>
<dbReference type="EMBL" id="BMQM01000001">
    <property type="protein sequence ID" value="GGR45614.1"/>
    <property type="molecule type" value="Genomic_DNA"/>
</dbReference>
<dbReference type="Pfam" id="PF12844">
    <property type="entry name" value="HTH_19"/>
    <property type="match status" value="1"/>
</dbReference>
<dbReference type="Proteomes" id="UP000634308">
    <property type="component" value="Unassembled WGS sequence"/>
</dbReference>
<dbReference type="CDD" id="cd00093">
    <property type="entry name" value="HTH_XRE"/>
    <property type="match status" value="1"/>
</dbReference>
<organism evidence="2 3">
    <name type="scientific">Deinococcus seoulensis</name>
    <dbReference type="NCBI Taxonomy" id="1837379"/>
    <lineage>
        <taxon>Bacteria</taxon>
        <taxon>Thermotogati</taxon>
        <taxon>Deinococcota</taxon>
        <taxon>Deinococci</taxon>
        <taxon>Deinococcales</taxon>
        <taxon>Deinococcaceae</taxon>
        <taxon>Deinococcus</taxon>
    </lineage>
</organism>
<dbReference type="Gene3D" id="1.10.260.40">
    <property type="entry name" value="lambda repressor-like DNA-binding domains"/>
    <property type="match status" value="1"/>
</dbReference>
<dbReference type="PROSITE" id="PS50943">
    <property type="entry name" value="HTH_CROC1"/>
    <property type="match status" value="1"/>
</dbReference>
<dbReference type="SMART" id="SM00530">
    <property type="entry name" value="HTH_XRE"/>
    <property type="match status" value="1"/>
</dbReference>
<protein>
    <recommendedName>
        <fullName evidence="1">HTH cro/C1-type domain-containing protein</fullName>
    </recommendedName>
</protein>
<dbReference type="InterPro" id="IPR010982">
    <property type="entry name" value="Lambda_DNA-bd_dom_sf"/>
</dbReference>
<proteinExistence type="predicted"/>
<name>A0ABQ2RQP1_9DEIO</name>